<dbReference type="EMBL" id="SNRW01010597">
    <property type="protein sequence ID" value="KAA6376334.1"/>
    <property type="molecule type" value="Genomic_DNA"/>
</dbReference>
<gene>
    <name evidence="2" type="ORF">EZS28_028138</name>
</gene>
<feature type="non-terminal residue" evidence="2">
    <location>
        <position position="1"/>
    </location>
</feature>
<sequence length="345" mass="40401">PRALISALHHEMCLQHRNETGFYPEKTYIAFSFFAHNPYQPIPAEKIPKDGRLISGITMHGFAWDFVKKEIIDVKPFGNLPDTATQFPIMHMTLMRKDISAHILQDKYFFSPHFAPFDIFHTIYFNNFMQNTNNSQLINKRFFSGQKEDEVIRQEENKFSYFQSENIKVGTVNNTNSLELKFDMDNQRNESQLQQNDETGTILSGRHNQPSKQSNSQTTKPISHISRQLSIQSSKDNNTFISRPIPGARQRHERIQSNKIIRSEEQQANFTDMRLIPTNIIQKRQYFKTSIYTSAYKDEALCDAVILQHRYGKWDALGAYLFLDYDTQSMEYIWLKQYNGNQSQL</sequence>
<name>A0A5J4V1B6_9EUKA</name>
<comment type="caution">
    <text evidence="2">The sequence shown here is derived from an EMBL/GenBank/DDBJ whole genome shotgun (WGS) entry which is preliminary data.</text>
</comment>
<dbReference type="Proteomes" id="UP000324800">
    <property type="component" value="Unassembled WGS sequence"/>
</dbReference>
<evidence type="ECO:0000256" key="1">
    <source>
        <dbReference type="SAM" id="MobiDB-lite"/>
    </source>
</evidence>
<protein>
    <submittedName>
        <fullName evidence="2">Uncharacterized protein</fullName>
    </submittedName>
</protein>
<dbReference type="AlphaFoldDB" id="A0A5J4V1B6"/>
<reference evidence="2 3" key="1">
    <citation type="submission" date="2019-03" db="EMBL/GenBank/DDBJ databases">
        <title>Single cell metagenomics reveals metabolic interactions within the superorganism composed of flagellate Streblomastix strix and complex community of Bacteroidetes bacteria on its surface.</title>
        <authorList>
            <person name="Treitli S.C."/>
            <person name="Kolisko M."/>
            <person name="Husnik F."/>
            <person name="Keeling P."/>
            <person name="Hampl V."/>
        </authorList>
    </citation>
    <scope>NUCLEOTIDE SEQUENCE [LARGE SCALE GENOMIC DNA]</scope>
    <source>
        <strain evidence="2">ST1C</strain>
    </source>
</reference>
<evidence type="ECO:0000313" key="3">
    <source>
        <dbReference type="Proteomes" id="UP000324800"/>
    </source>
</evidence>
<evidence type="ECO:0000313" key="2">
    <source>
        <dbReference type="EMBL" id="KAA6376334.1"/>
    </source>
</evidence>
<feature type="region of interest" description="Disordered" evidence="1">
    <location>
        <begin position="190"/>
        <end position="224"/>
    </location>
</feature>
<accession>A0A5J4V1B6</accession>
<proteinExistence type="predicted"/>
<organism evidence="2 3">
    <name type="scientific">Streblomastix strix</name>
    <dbReference type="NCBI Taxonomy" id="222440"/>
    <lineage>
        <taxon>Eukaryota</taxon>
        <taxon>Metamonada</taxon>
        <taxon>Preaxostyla</taxon>
        <taxon>Oxymonadida</taxon>
        <taxon>Streblomastigidae</taxon>
        <taxon>Streblomastix</taxon>
    </lineage>
</organism>